<organism evidence="2 3">
    <name type="scientific">Haemaphysalis longicornis</name>
    <name type="common">Bush tick</name>
    <dbReference type="NCBI Taxonomy" id="44386"/>
    <lineage>
        <taxon>Eukaryota</taxon>
        <taxon>Metazoa</taxon>
        <taxon>Ecdysozoa</taxon>
        <taxon>Arthropoda</taxon>
        <taxon>Chelicerata</taxon>
        <taxon>Arachnida</taxon>
        <taxon>Acari</taxon>
        <taxon>Parasitiformes</taxon>
        <taxon>Ixodida</taxon>
        <taxon>Ixodoidea</taxon>
        <taxon>Ixodidae</taxon>
        <taxon>Haemaphysalinae</taxon>
        <taxon>Haemaphysalis</taxon>
    </lineage>
</organism>
<feature type="compositionally biased region" description="Basic residues" evidence="1">
    <location>
        <begin position="161"/>
        <end position="183"/>
    </location>
</feature>
<accession>A0A9J6FJS5</accession>
<dbReference type="VEuPathDB" id="VectorBase:HLOH_061120"/>
<keyword evidence="3" id="KW-1185">Reference proteome</keyword>
<evidence type="ECO:0000256" key="1">
    <source>
        <dbReference type="SAM" id="MobiDB-lite"/>
    </source>
</evidence>
<evidence type="ECO:0000313" key="2">
    <source>
        <dbReference type="EMBL" id="KAH9362664.1"/>
    </source>
</evidence>
<proteinExistence type="predicted"/>
<sequence length="213" mass="23404">MLVFLKCDLAYPRAFYSFLAFPLLPPAHFLVRSQYAKASRAGRGVAKSAPVPRAISALGVYGGPTFCGICATAHRNLHAQFSLERLSGKSITSRPRPGKQAIWAENRVRVEQGINPERIREGPAEYDLVAHYGLTTILPARHARRGGQRAALRHTGETNKHASRGRKKKGDRKKSAGRARRQGARANGNPDNEMVFTQVCIAQTTFPFGPPHP</sequence>
<protein>
    <submittedName>
        <fullName evidence="2">Uncharacterized protein</fullName>
    </submittedName>
</protein>
<dbReference type="AlphaFoldDB" id="A0A9J6FJS5"/>
<evidence type="ECO:0000313" key="3">
    <source>
        <dbReference type="Proteomes" id="UP000821853"/>
    </source>
</evidence>
<feature type="region of interest" description="Disordered" evidence="1">
    <location>
        <begin position="142"/>
        <end position="191"/>
    </location>
</feature>
<dbReference type="EMBL" id="JABSTR010000001">
    <property type="protein sequence ID" value="KAH9362664.1"/>
    <property type="molecule type" value="Genomic_DNA"/>
</dbReference>
<reference evidence="2 3" key="1">
    <citation type="journal article" date="2020" name="Cell">
        <title>Large-Scale Comparative Analyses of Tick Genomes Elucidate Their Genetic Diversity and Vector Capacities.</title>
        <authorList>
            <consortium name="Tick Genome and Microbiome Consortium (TIGMIC)"/>
            <person name="Jia N."/>
            <person name="Wang J."/>
            <person name="Shi W."/>
            <person name="Du L."/>
            <person name="Sun Y."/>
            <person name="Zhan W."/>
            <person name="Jiang J.F."/>
            <person name="Wang Q."/>
            <person name="Zhang B."/>
            <person name="Ji P."/>
            <person name="Bell-Sakyi L."/>
            <person name="Cui X.M."/>
            <person name="Yuan T.T."/>
            <person name="Jiang B.G."/>
            <person name="Yang W.F."/>
            <person name="Lam T.T."/>
            <person name="Chang Q.C."/>
            <person name="Ding S.J."/>
            <person name="Wang X.J."/>
            <person name="Zhu J.G."/>
            <person name="Ruan X.D."/>
            <person name="Zhao L."/>
            <person name="Wei J.T."/>
            <person name="Ye R.Z."/>
            <person name="Que T.C."/>
            <person name="Du C.H."/>
            <person name="Zhou Y.H."/>
            <person name="Cheng J.X."/>
            <person name="Dai P.F."/>
            <person name="Guo W.B."/>
            <person name="Han X.H."/>
            <person name="Huang E.J."/>
            <person name="Li L.F."/>
            <person name="Wei W."/>
            <person name="Gao Y.C."/>
            <person name="Liu J.Z."/>
            <person name="Shao H.Z."/>
            <person name="Wang X."/>
            <person name="Wang C.C."/>
            <person name="Yang T.C."/>
            <person name="Huo Q.B."/>
            <person name="Li W."/>
            <person name="Chen H.Y."/>
            <person name="Chen S.E."/>
            <person name="Zhou L.G."/>
            <person name="Ni X.B."/>
            <person name="Tian J.H."/>
            <person name="Sheng Y."/>
            <person name="Liu T."/>
            <person name="Pan Y.S."/>
            <person name="Xia L.Y."/>
            <person name="Li J."/>
            <person name="Zhao F."/>
            <person name="Cao W.C."/>
        </authorList>
    </citation>
    <scope>NUCLEOTIDE SEQUENCE [LARGE SCALE GENOMIC DNA]</scope>
    <source>
        <strain evidence="2">HaeL-2018</strain>
    </source>
</reference>
<name>A0A9J6FJS5_HAELO</name>
<comment type="caution">
    <text evidence="2">The sequence shown here is derived from an EMBL/GenBank/DDBJ whole genome shotgun (WGS) entry which is preliminary data.</text>
</comment>
<dbReference type="Proteomes" id="UP000821853">
    <property type="component" value="Chromosome 1"/>
</dbReference>
<gene>
    <name evidence="2" type="ORF">HPB48_001239</name>
</gene>